<proteinExistence type="predicted"/>
<evidence type="ECO:0000313" key="2">
    <source>
        <dbReference type="EMBL" id="CAK6983519.1"/>
    </source>
</evidence>
<dbReference type="EMBL" id="CAWUFR010001345">
    <property type="protein sequence ID" value="CAK6983519.1"/>
    <property type="molecule type" value="Genomic_DNA"/>
</dbReference>
<gene>
    <name evidence="2" type="ORF">FSCOSCO3_A024252</name>
</gene>
<dbReference type="AlphaFoldDB" id="A0AAV1QJB6"/>
<protein>
    <submittedName>
        <fullName evidence="2">Uncharacterized protein LOC122970054</fullName>
    </submittedName>
</protein>
<comment type="caution">
    <text evidence="2">The sequence shown here is derived from an EMBL/GenBank/DDBJ whole genome shotgun (WGS) entry which is preliminary data.</text>
</comment>
<feature type="non-terminal residue" evidence="2">
    <location>
        <position position="1"/>
    </location>
</feature>
<evidence type="ECO:0000313" key="3">
    <source>
        <dbReference type="Proteomes" id="UP001314229"/>
    </source>
</evidence>
<dbReference type="Proteomes" id="UP001314229">
    <property type="component" value="Unassembled WGS sequence"/>
</dbReference>
<feature type="compositionally biased region" description="Polar residues" evidence="1">
    <location>
        <begin position="104"/>
        <end position="119"/>
    </location>
</feature>
<sequence>KYAVYEEIQDGGSIPTNRVNISGRPSTTINMADLQGDSNQNDHAYHTIPDLPPTGNRTDTSRTNELTYSLIKKPSPDGNKQDTTRTNELTYSLIKKSFPDGNKQDTSLTKESMYSFTTS</sequence>
<organism evidence="2 3">
    <name type="scientific">Scomber scombrus</name>
    <name type="common">Atlantic mackerel</name>
    <name type="synonym">Scomber vernalis</name>
    <dbReference type="NCBI Taxonomy" id="13677"/>
    <lineage>
        <taxon>Eukaryota</taxon>
        <taxon>Metazoa</taxon>
        <taxon>Chordata</taxon>
        <taxon>Craniata</taxon>
        <taxon>Vertebrata</taxon>
        <taxon>Euteleostomi</taxon>
        <taxon>Actinopterygii</taxon>
        <taxon>Neopterygii</taxon>
        <taxon>Teleostei</taxon>
        <taxon>Neoteleostei</taxon>
        <taxon>Acanthomorphata</taxon>
        <taxon>Pelagiaria</taxon>
        <taxon>Scombriformes</taxon>
        <taxon>Scombridae</taxon>
        <taxon>Scomber</taxon>
    </lineage>
</organism>
<feature type="region of interest" description="Disordered" evidence="1">
    <location>
        <begin position="36"/>
        <end position="62"/>
    </location>
</feature>
<feature type="region of interest" description="Disordered" evidence="1">
    <location>
        <begin position="97"/>
        <end position="119"/>
    </location>
</feature>
<keyword evidence="3" id="KW-1185">Reference proteome</keyword>
<evidence type="ECO:0000256" key="1">
    <source>
        <dbReference type="SAM" id="MobiDB-lite"/>
    </source>
</evidence>
<name>A0AAV1QJB6_SCOSC</name>
<reference evidence="2 3" key="1">
    <citation type="submission" date="2024-01" db="EMBL/GenBank/DDBJ databases">
        <authorList>
            <person name="Alioto T."/>
            <person name="Alioto T."/>
            <person name="Gomez Garrido J."/>
        </authorList>
    </citation>
    <scope>NUCLEOTIDE SEQUENCE [LARGE SCALE GENOMIC DNA]</scope>
</reference>
<accession>A0AAV1QJB6</accession>